<feature type="chain" id="PRO_5025581624" evidence="2">
    <location>
        <begin position="26"/>
        <end position="67"/>
    </location>
</feature>
<geneLocation type="plasmid" evidence="3">
    <name>1</name>
</geneLocation>
<keyword evidence="3" id="KW-0614">Plasmid</keyword>
<accession>A0A679JPY2</accession>
<feature type="region of interest" description="Disordered" evidence="1">
    <location>
        <begin position="35"/>
        <end position="57"/>
    </location>
</feature>
<keyword evidence="2" id="KW-0732">Signal</keyword>
<name>A0A679JPY2_9HYPH</name>
<evidence type="ECO:0000313" key="3">
    <source>
        <dbReference type="EMBL" id="CAA2137154.1"/>
    </source>
</evidence>
<evidence type="ECO:0000256" key="1">
    <source>
        <dbReference type="SAM" id="MobiDB-lite"/>
    </source>
</evidence>
<reference evidence="3" key="1">
    <citation type="submission" date="2019-12" db="EMBL/GenBank/DDBJ databases">
        <authorList>
            <person name="Cremers G."/>
        </authorList>
    </citation>
    <scope>NUCLEOTIDE SEQUENCE</scope>
    <source>
        <strain evidence="3">Mbul2</strain>
        <plasmid evidence="3">1</plasmid>
    </source>
</reference>
<organism evidence="3">
    <name type="scientific">Methylobacterium bullatum</name>
    <dbReference type="NCBI Taxonomy" id="570505"/>
    <lineage>
        <taxon>Bacteria</taxon>
        <taxon>Pseudomonadati</taxon>
        <taxon>Pseudomonadota</taxon>
        <taxon>Alphaproteobacteria</taxon>
        <taxon>Hyphomicrobiales</taxon>
        <taxon>Methylobacteriaceae</taxon>
        <taxon>Methylobacterium</taxon>
    </lineage>
</organism>
<dbReference type="EMBL" id="LR743510">
    <property type="protein sequence ID" value="CAA2137154.1"/>
    <property type="molecule type" value="Genomic_DNA"/>
</dbReference>
<gene>
    <name evidence="3" type="ORF">MBLL_00519</name>
</gene>
<sequence>MSKQTVKTARCALWLASLALCCVCAFQLMKIPKTAPQPGPHASLSRAPDTTGSIDTGPVKVCRPTVC</sequence>
<evidence type="ECO:0000256" key="2">
    <source>
        <dbReference type="SAM" id="SignalP"/>
    </source>
</evidence>
<protein>
    <submittedName>
        <fullName evidence="3">Uncharacterized protein</fullName>
    </submittedName>
</protein>
<feature type="signal peptide" evidence="2">
    <location>
        <begin position="1"/>
        <end position="25"/>
    </location>
</feature>
<dbReference type="AlphaFoldDB" id="A0A679JPY2"/>
<proteinExistence type="predicted"/>